<dbReference type="GO" id="GO:0004789">
    <property type="term" value="F:thiamine-phosphate diphosphorylase activity"/>
    <property type="evidence" value="ECO:0007669"/>
    <property type="project" value="UniProtKB-UniRule"/>
</dbReference>
<keyword evidence="2 9" id="KW-0808">Transferase</keyword>
<keyword evidence="3 9" id="KW-0479">Metal-binding</keyword>
<evidence type="ECO:0000256" key="5">
    <source>
        <dbReference type="ARBA" id="ARBA00022977"/>
    </source>
</evidence>
<feature type="binding site" evidence="9">
    <location>
        <position position="70"/>
    </location>
    <ligand>
        <name>4-amino-2-methyl-5-(diphosphooxymethyl)pyrimidine</name>
        <dbReference type="ChEBI" id="CHEBI:57841"/>
    </ligand>
</feature>
<dbReference type="GO" id="GO:0005737">
    <property type="term" value="C:cytoplasm"/>
    <property type="evidence" value="ECO:0007669"/>
    <property type="project" value="TreeGrafter"/>
</dbReference>
<dbReference type="Pfam" id="PF02581">
    <property type="entry name" value="TMP-TENI"/>
    <property type="match status" value="1"/>
</dbReference>
<dbReference type="AlphaFoldDB" id="A0A4R7B502"/>
<feature type="binding site" evidence="9">
    <location>
        <position position="166"/>
    </location>
    <ligand>
        <name>2-[(2R,5Z)-2-carboxy-4-methylthiazol-5(2H)-ylidene]ethyl phosphate</name>
        <dbReference type="ChEBI" id="CHEBI:62899"/>
    </ligand>
</feature>
<feature type="binding site" evidence="9">
    <location>
        <position position="71"/>
    </location>
    <ligand>
        <name>Mg(2+)</name>
        <dbReference type="ChEBI" id="CHEBI:18420"/>
    </ligand>
</feature>
<comment type="similarity">
    <text evidence="9 10">Belongs to the thiamine-phosphate synthase family.</text>
</comment>
<feature type="binding site" evidence="9">
    <location>
        <position position="109"/>
    </location>
    <ligand>
        <name>4-amino-2-methyl-5-(diphosphooxymethyl)pyrimidine</name>
        <dbReference type="ChEBI" id="CHEBI:57841"/>
    </ligand>
</feature>
<dbReference type="SUPFAM" id="SSF51391">
    <property type="entry name" value="Thiamin phosphate synthase"/>
    <property type="match status" value="1"/>
</dbReference>
<reference evidence="13 14" key="1">
    <citation type="submission" date="2019-03" db="EMBL/GenBank/DDBJ databases">
        <title>Genomic Encyclopedia of Type Strains, Phase III (KMG-III): the genomes of soil and plant-associated and newly described type strains.</title>
        <authorList>
            <person name="Whitman W."/>
        </authorList>
    </citation>
    <scope>NUCLEOTIDE SEQUENCE [LARGE SCALE GENOMIC DNA]</scope>
    <source>
        <strain evidence="13 14">CECT 8976</strain>
    </source>
</reference>
<evidence type="ECO:0000256" key="10">
    <source>
        <dbReference type="RuleBase" id="RU003826"/>
    </source>
</evidence>
<dbReference type="PANTHER" id="PTHR20857:SF15">
    <property type="entry name" value="THIAMINE-PHOSPHATE SYNTHASE"/>
    <property type="match status" value="1"/>
</dbReference>
<dbReference type="CDD" id="cd00564">
    <property type="entry name" value="TMP_TenI"/>
    <property type="match status" value="1"/>
</dbReference>
<comment type="function">
    <text evidence="9">Condenses 4-methyl-5-(beta-hydroxyethyl)thiazole monophosphate (THZ-P) and 2-methyl-4-amino-5-hydroxymethyl pyrimidine pyrophosphate (HMP-PP) to form thiamine monophosphate (TMP).</text>
</comment>
<feature type="binding site" evidence="9">
    <location>
        <position position="138"/>
    </location>
    <ligand>
        <name>4-amino-2-methyl-5-(diphosphooxymethyl)pyrimidine</name>
        <dbReference type="ChEBI" id="CHEBI:57841"/>
    </ligand>
</feature>
<gene>
    <name evidence="9" type="primary">thiE</name>
    <name evidence="13" type="ORF">DFP86_109188</name>
</gene>
<comment type="cofactor">
    <cofactor evidence="9">
        <name>Mg(2+)</name>
        <dbReference type="ChEBI" id="CHEBI:18420"/>
    </cofactor>
    <text evidence="9">Binds 1 Mg(2+) ion per subunit.</text>
</comment>
<dbReference type="InterPro" id="IPR013785">
    <property type="entry name" value="Aldolase_TIM"/>
</dbReference>
<dbReference type="PANTHER" id="PTHR20857">
    <property type="entry name" value="THIAMINE-PHOSPHATE PYROPHOSPHORYLASE"/>
    <property type="match status" value="1"/>
</dbReference>
<dbReference type="Proteomes" id="UP000295611">
    <property type="component" value="Unassembled WGS sequence"/>
</dbReference>
<dbReference type="NCBIfam" id="TIGR00693">
    <property type="entry name" value="thiE"/>
    <property type="match status" value="1"/>
</dbReference>
<feature type="binding site" evidence="9">
    <location>
        <position position="90"/>
    </location>
    <ligand>
        <name>Mg(2+)</name>
        <dbReference type="ChEBI" id="CHEBI:18420"/>
    </ligand>
</feature>
<comment type="catalytic activity">
    <reaction evidence="7 9 10">
        <text>2-(2-carboxy-4-methylthiazol-5-yl)ethyl phosphate + 4-amino-2-methyl-5-(diphosphooxymethyl)pyrimidine + 2 H(+) = thiamine phosphate + CO2 + diphosphate</text>
        <dbReference type="Rhea" id="RHEA:47848"/>
        <dbReference type="ChEBI" id="CHEBI:15378"/>
        <dbReference type="ChEBI" id="CHEBI:16526"/>
        <dbReference type="ChEBI" id="CHEBI:33019"/>
        <dbReference type="ChEBI" id="CHEBI:37575"/>
        <dbReference type="ChEBI" id="CHEBI:57841"/>
        <dbReference type="ChEBI" id="CHEBI:62890"/>
        <dbReference type="EC" id="2.5.1.3"/>
    </reaction>
</comment>
<evidence type="ECO:0000256" key="3">
    <source>
        <dbReference type="ARBA" id="ARBA00022723"/>
    </source>
</evidence>
<evidence type="ECO:0000256" key="2">
    <source>
        <dbReference type="ARBA" id="ARBA00022679"/>
    </source>
</evidence>
<evidence type="ECO:0000313" key="14">
    <source>
        <dbReference type="Proteomes" id="UP000295611"/>
    </source>
</evidence>
<dbReference type="GO" id="GO:0009229">
    <property type="term" value="P:thiamine diphosphate biosynthetic process"/>
    <property type="evidence" value="ECO:0007669"/>
    <property type="project" value="UniProtKB-UniRule"/>
</dbReference>
<comment type="caution">
    <text evidence="9">Lacks conserved residue(s) required for the propagation of feature annotation.</text>
</comment>
<dbReference type="Gene3D" id="3.20.20.70">
    <property type="entry name" value="Aldolase class I"/>
    <property type="match status" value="1"/>
</dbReference>
<protein>
    <recommendedName>
        <fullName evidence="9">Thiamine-phosphate synthase</fullName>
        <shortName evidence="9">TP synthase</shortName>
        <shortName evidence="9">TPS</shortName>
        <ecNumber evidence="9">2.5.1.3</ecNumber>
    </recommendedName>
    <alternativeName>
        <fullName evidence="9">Thiamine-phosphate pyrophosphorylase</fullName>
        <shortName evidence="9">TMP pyrophosphorylase</shortName>
        <shortName evidence="9">TMP-PPase</shortName>
    </alternativeName>
</protein>
<comment type="catalytic activity">
    <reaction evidence="8 9 10">
        <text>2-[(2R,5Z)-2-carboxy-4-methylthiazol-5(2H)-ylidene]ethyl phosphate + 4-amino-2-methyl-5-(diphosphooxymethyl)pyrimidine + 2 H(+) = thiamine phosphate + CO2 + diphosphate</text>
        <dbReference type="Rhea" id="RHEA:47844"/>
        <dbReference type="ChEBI" id="CHEBI:15378"/>
        <dbReference type="ChEBI" id="CHEBI:16526"/>
        <dbReference type="ChEBI" id="CHEBI:33019"/>
        <dbReference type="ChEBI" id="CHEBI:37575"/>
        <dbReference type="ChEBI" id="CHEBI:57841"/>
        <dbReference type="ChEBI" id="CHEBI:62899"/>
        <dbReference type="EC" id="2.5.1.3"/>
    </reaction>
</comment>
<evidence type="ECO:0000256" key="1">
    <source>
        <dbReference type="ARBA" id="ARBA00005165"/>
    </source>
</evidence>
<evidence type="ECO:0000256" key="9">
    <source>
        <dbReference type="HAMAP-Rule" id="MF_00097"/>
    </source>
</evidence>
<evidence type="ECO:0000256" key="11">
    <source>
        <dbReference type="RuleBase" id="RU004253"/>
    </source>
</evidence>
<keyword evidence="4 9" id="KW-0460">Magnesium</keyword>
<dbReference type="InterPro" id="IPR034291">
    <property type="entry name" value="TMP_synthase"/>
</dbReference>
<feature type="binding site" evidence="9">
    <location>
        <begin position="135"/>
        <end position="137"/>
    </location>
    <ligand>
        <name>2-[(2R,5Z)-2-carboxy-4-methylthiazol-5(2H)-ylidene]ethyl phosphate</name>
        <dbReference type="ChEBI" id="CHEBI:62899"/>
    </ligand>
</feature>
<accession>A0A4R7B502</accession>
<keyword evidence="5 9" id="KW-0784">Thiamine biosynthesis</keyword>
<sequence length="215" mass="21422">MPVDLSLYLVLDPALCGGLDGMLRVAAAAVRGGAGVVQLRAPGWKKRQWLEAAQALLPVCRAGGAKLVVNDHLDVALLAAADGVHLGQQDLPVAAARRLLGADALIGLSVSRPDQLAAVVPGVVDYLGVGPVYATATKPDADPPCGVDGLAAIARATTLPVVAIGGIHAGNAALLRTAGAAGVAVVSAICASPDPARATRALAAAWISPPWTAPV</sequence>
<feature type="domain" description="Thiamine phosphate synthase/TenI" evidence="12">
    <location>
        <begin position="7"/>
        <end position="189"/>
    </location>
</feature>
<dbReference type="EMBL" id="SNZP01000009">
    <property type="protein sequence ID" value="TDR77940.1"/>
    <property type="molecule type" value="Genomic_DNA"/>
</dbReference>
<evidence type="ECO:0000256" key="4">
    <source>
        <dbReference type="ARBA" id="ARBA00022842"/>
    </source>
</evidence>
<evidence type="ECO:0000256" key="7">
    <source>
        <dbReference type="ARBA" id="ARBA00047851"/>
    </source>
</evidence>
<proteinExistence type="inferred from homology"/>
<dbReference type="HAMAP" id="MF_00097">
    <property type="entry name" value="TMP_synthase"/>
    <property type="match status" value="1"/>
</dbReference>
<keyword evidence="14" id="KW-1185">Reference proteome</keyword>
<evidence type="ECO:0000313" key="13">
    <source>
        <dbReference type="EMBL" id="TDR77940.1"/>
    </source>
</evidence>
<dbReference type="InterPro" id="IPR022998">
    <property type="entry name" value="ThiamineP_synth_TenI"/>
</dbReference>
<comment type="catalytic activity">
    <reaction evidence="6 9 10">
        <text>4-methyl-5-(2-phosphooxyethyl)-thiazole + 4-amino-2-methyl-5-(diphosphooxymethyl)pyrimidine + H(+) = thiamine phosphate + diphosphate</text>
        <dbReference type="Rhea" id="RHEA:22328"/>
        <dbReference type="ChEBI" id="CHEBI:15378"/>
        <dbReference type="ChEBI" id="CHEBI:33019"/>
        <dbReference type="ChEBI" id="CHEBI:37575"/>
        <dbReference type="ChEBI" id="CHEBI:57841"/>
        <dbReference type="ChEBI" id="CHEBI:58296"/>
        <dbReference type="EC" id="2.5.1.3"/>
    </reaction>
</comment>
<evidence type="ECO:0000259" key="12">
    <source>
        <dbReference type="Pfam" id="PF02581"/>
    </source>
</evidence>
<dbReference type="GO" id="GO:0000287">
    <property type="term" value="F:magnesium ion binding"/>
    <property type="evidence" value="ECO:0007669"/>
    <property type="project" value="UniProtKB-UniRule"/>
</dbReference>
<dbReference type="RefSeq" id="WP_208108321.1">
    <property type="nucleotide sequence ID" value="NZ_SNZP01000009.1"/>
</dbReference>
<comment type="pathway">
    <text evidence="1 9 11">Cofactor biosynthesis; thiamine diphosphate biosynthesis; thiamine phosphate from 4-amino-2-methyl-5-diphosphomethylpyrimidine and 4-methyl-5-(2-phosphoethyl)-thiazole: step 1/1.</text>
</comment>
<dbReference type="EC" id="2.5.1.3" evidence="9"/>
<organism evidence="13 14">
    <name type="scientific">Paludibacterium purpuratum</name>
    <dbReference type="NCBI Taxonomy" id="1144873"/>
    <lineage>
        <taxon>Bacteria</taxon>
        <taxon>Pseudomonadati</taxon>
        <taxon>Pseudomonadota</taxon>
        <taxon>Betaproteobacteria</taxon>
        <taxon>Neisseriales</taxon>
        <taxon>Chromobacteriaceae</taxon>
        <taxon>Paludibacterium</taxon>
    </lineage>
</organism>
<dbReference type="GO" id="GO:0009228">
    <property type="term" value="P:thiamine biosynthetic process"/>
    <property type="evidence" value="ECO:0007669"/>
    <property type="project" value="UniProtKB-KW"/>
</dbReference>
<dbReference type="InterPro" id="IPR036206">
    <property type="entry name" value="ThiamineP_synth_sf"/>
</dbReference>
<dbReference type="UniPathway" id="UPA00060">
    <property type="reaction ID" value="UER00141"/>
</dbReference>
<comment type="caution">
    <text evidence="13">The sequence shown here is derived from an EMBL/GenBank/DDBJ whole genome shotgun (WGS) entry which is preliminary data.</text>
</comment>
<evidence type="ECO:0000256" key="6">
    <source>
        <dbReference type="ARBA" id="ARBA00047334"/>
    </source>
</evidence>
<name>A0A4R7B502_9NEIS</name>
<feature type="binding site" evidence="9">
    <location>
        <begin position="186"/>
        <end position="187"/>
    </location>
    <ligand>
        <name>2-[(2R,5Z)-2-carboxy-4-methylthiazol-5(2H)-ylidene]ethyl phosphate</name>
        <dbReference type="ChEBI" id="CHEBI:62899"/>
    </ligand>
</feature>
<evidence type="ECO:0000256" key="8">
    <source>
        <dbReference type="ARBA" id="ARBA00047883"/>
    </source>
</evidence>